<dbReference type="InterPro" id="IPR029068">
    <property type="entry name" value="Glyas_Bleomycin-R_OHBP_Dase"/>
</dbReference>
<feature type="domain" description="VOC" evidence="1">
    <location>
        <begin position="12"/>
        <end position="142"/>
    </location>
</feature>
<reference evidence="2 3" key="1">
    <citation type="submission" date="2016-11" db="EMBL/GenBank/DDBJ databases">
        <authorList>
            <person name="Jaros S."/>
            <person name="Januszkiewicz K."/>
            <person name="Wedrychowicz H."/>
        </authorList>
    </citation>
    <scope>NUCLEOTIDE SEQUENCE [LARGE SCALE GENOMIC DNA]</scope>
    <source>
        <strain evidence="2 3">GAS138</strain>
    </source>
</reference>
<dbReference type="Gene3D" id="3.10.180.10">
    <property type="entry name" value="2,3-Dihydroxybiphenyl 1,2-Dioxygenase, domain 1"/>
    <property type="match status" value="1"/>
</dbReference>
<dbReference type="OrthoDB" id="9788468at2"/>
<dbReference type="AlphaFoldDB" id="A0A1M5IR71"/>
<proteinExistence type="predicted"/>
<accession>A0A1M5IR71</accession>
<evidence type="ECO:0000313" key="2">
    <source>
        <dbReference type="EMBL" id="SHG30519.1"/>
    </source>
</evidence>
<dbReference type="Pfam" id="PF13669">
    <property type="entry name" value="Glyoxalase_4"/>
    <property type="match status" value="1"/>
</dbReference>
<evidence type="ECO:0000313" key="3">
    <source>
        <dbReference type="Proteomes" id="UP000189796"/>
    </source>
</evidence>
<dbReference type="PROSITE" id="PS51819">
    <property type="entry name" value="VOC"/>
    <property type="match status" value="1"/>
</dbReference>
<evidence type="ECO:0000259" key="1">
    <source>
        <dbReference type="PROSITE" id="PS51819"/>
    </source>
</evidence>
<dbReference type="Proteomes" id="UP000189796">
    <property type="component" value="Chromosome I"/>
</dbReference>
<protein>
    <submittedName>
        <fullName evidence="2">Methylmalonyl-CoA epimerase</fullName>
    </submittedName>
</protein>
<sequence>MIDEMENFFGFRFHHLGLAAQTPDPAKNFLLGLGYRVGETIFDPLQNVRLTLCEHRSMPTVEIVSRGEGKGPLDYLLSRHSDGLIYHLCYSTDDLDRALQAVIDAGLRPHCVSAPKPAILFAGKMVSFYQIIGMGLIEVIDERE</sequence>
<dbReference type="EMBL" id="LT670817">
    <property type="protein sequence ID" value="SHG30519.1"/>
    <property type="molecule type" value="Genomic_DNA"/>
</dbReference>
<name>A0A1M5IR71_9BRAD</name>
<dbReference type="SUPFAM" id="SSF54593">
    <property type="entry name" value="Glyoxalase/Bleomycin resistance protein/Dihydroxybiphenyl dioxygenase"/>
    <property type="match status" value="1"/>
</dbReference>
<organism evidence="2 3">
    <name type="scientific">Bradyrhizobium erythrophlei</name>
    <dbReference type="NCBI Taxonomy" id="1437360"/>
    <lineage>
        <taxon>Bacteria</taxon>
        <taxon>Pseudomonadati</taxon>
        <taxon>Pseudomonadota</taxon>
        <taxon>Alphaproteobacteria</taxon>
        <taxon>Hyphomicrobiales</taxon>
        <taxon>Nitrobacteraceae</taxon>
        <taxon>Bradyrhizobium</taxon>
    </lineage>
</organism>
<dbReference type="InterPro" id="IPR037523">
    <property type="entry name" value="VOC_core"/>
</dbReference>
<gene>
    <name evidence="2" type="ORF">SAMN05443248_1084</name>
</gene>
<dbReference type="RefSeq" id="WP_154072025.1">
    <property type="nucleotide sequence ID" value="NZ_LT670817.1"/>
</dbReference>